<dbReference type="AlphaFoldDB" id="A0A7D6WFE4"/>
<keyword evidence="1" id="KW-0472">Membrane</keyword>
<sequence length="167" mass="20179">MYMLMVIFSLVNLKILKMSHPLMITIMMIIQTSLMTLIIGMMSQTFWMSYIMFLTFIGGLLILFIYISSMTSNKILNFNKMNLIYMIILLSLFYFYMNNIMHFINMETMKMNNFSLMMNFENNLFMSNFYNQNEMYFTILMMIYLFIMLIISMKIINLKYSPMRIKN</sequence>
<protein>
    <submittedName>
        <fullName evidence="2">NADH dehydrogenase subunit 6</fullName>
    </submittedName>
</protein>
<gene>
    <name evidence="2" type="primary">ND6</name>
</gene>
<feature type="transmembrane region" description="Helical" evidence="1">
    <location>
        <begin position="21"/>
        <end position="41"/>
    </location>
</feature>
<feature type="transmembrane region" description="Helical" evidence="1">
    <location>
        <begin position="83"/>
        <end position="104"/>
    </location>
</feature>
<keyword evidence="2" id="KW-0496">Mitochondrion</keyword>
<feature type="transmembrane region" description="Helical" evidence="1">
    <location>
        <begin position="47"/>
        <end position="71"/>
    </location>
</feature>
<keyword evidence="1" id="KW-1133">Transmembrane helix</keyword>
<geneLocation type="mitochondrion" evidence="2"/>
<organism evidence="2">
    <name type="scientific">Brachycentrus maculatus</name>
    <dbReference type="NCBI Taxonomy" id="1875239"/>
    <lineage>
        <taxon>Eukaryota</taxon>
        <taxon>Metazoa</taxon>
        <taxon>Ecdysozoa</taxon>
        <taxon>Arthropoda</taxon>
        <taxon>Hexapoda</taxon>
        <taxon>Insecta</taxon>
        <taxon>Pterygota</taxon>
        <taxon>Neoptera</taxon>
        <taxon>Endopterygota</taxon>
        <taxon>Trichoptera</taxon>
        <taxon>Integripalpia</taxon>
        <taxon>Plenitentoria</taxon>
        <taxon>Phryganeoidea</taxon>
        <taxon>Brachycentridae</taxon>
        <taxon>Brachycentrus</taxon>
    </lineage>
</organism>
<evidence type="ECO:0000256" key="1">
    <source>
        <dbReference type="SAM" id="Phobius"/>
    </source>
</evidence>
<reference evidence="2" key="1">
    <citation type="submission" date="2020-05" db="EMBL/GenBank/DDBJ databases">
        <title>DNAmark Project.</title>
        <authorList>
            <person name="Leerhoei F."/>
        </authorList>
    </citation>
    <scope>NUCLEOTIDE SEQUENCE</scope>
    <source>
        <strain evidence="2">DM534</strain>
    </source>
</reference>
<feature type="transmembrane region" description="Helical" evidence="1">
    <location>
        <begin position="135"/>
        <end position="156"/>
    </location>
</feature>
<name>A0A7D6WFE4_9NEOP</name>
<accession>A0A7D6WFE4</accession>
<keyword evidence="1" id="KW-0812">Transmembrane</keyword>
<dbReference type="EMBL" id="MT483690">
    <property type="protein sequence ID" value="QLY89938.1"/>
    <property type="molecule type" value="Genomic_DNA"/>
</dbReference>
<proteinExistence type="predicted"/>
<evidence type="ECO:0000313" key="2">
    <source>
        <dbReference type="EMBL" id="QLY89938.1"/>
    </source>
</evidence>